<dbReference type="Gene3D" id="3.60.10.10">
    <property type="entry name" value="Endonuclease/exonuclease/phosphatase"/>
    <property type="match status" value="1"/>
</dbReference>
<gene>
    <name evidence="5" type="ORF">D9756_003842</name>
</gene>
<accession>A0A8H5FZP5</accession>
<keyword evidence="6" id="KW-1185">Reference proteome</keyword>
<organism evidence="5 6">
    <name type="scientific">Leucocoprinus leucothites</name>
    <dbReference type="NCBI Taxonomy" id="201217"/>
    <lineage>
        <taxon>Eukaryota</taxon>
        <taxon>Fungi</taxon>
        <taxon>Dikarya</taxon>
        <taxon>Basidiomycota</taxon>
        <taxon>Agaricomycotina</taxon>
        <taxon>Agaricomycetes</taxon>
        <taxon>Agaricomycetidae</taxon>
        <taxon>Agaricales</taxon>
        <taxon>Agaricineae</taxon>
        <taxon>Agaricaceae</taxon>
        <taxon>Leucocoprinus</taxon>
    </lineage>
</organism>
<name>A0A8H5FZP5_9AGAR</name>
<dbReference type="OrthoDB" id="428734at2759"/>
<evidence type="ECO:0000313" key="5">
    <source>
        <dbReference type="EMBL" id="KAF5355645.1"/>
    </source>
</evidence>
<comment type="caution">
    <text evidence="5">The sequence shown here is derived from an EMBL/GenBank/DDBJ whole genome shotgun (WGS) entry which is preliminary data.</text>
</comment>
<dbReference type="InterPro" id="IPR036691">
    <property type="entry name" value="Endo/exonu/phosph_ase_sf"/>
</dbReference>
<dbReference type="GO" id="GO:0000175">
    <property type="term" value="F:3'-5'-RNA exonuclease activity"/>
    <property type="evidence" value="ECO:0007669"/>
    <property type="project" value="TreeGrafter"/>
</dbReference>
<comment type="similarity">
    <text evidence="1">Belongs to the CCR4/nocturin family.</text>
</comment>
<protein>
    <recommendedName>
        <fullName evidence="4">Endonuclease/exonuclease/phosphatase domain-containing protein</fullName>
    </recommendedName>
</protein>
<dbReference type="PANTHER" id="PTHR12121:SF45">
    <property type="entry name" value="NOCTURNIN"/>
    <property type="match status" value="1"/>
</dbReference>
<evidence type="ECO:0000313" key="6">
    <source>
        <dbReference type="Proteomes" id="UP000559027"/>
    </source>
</evidence>
<dbReference type="AlphaFoldDB" id="A0A8H5FZP5"/>
<evidence type="ECO:0000256" key="3">
    <source>
        <dbReference type="SAM" id="MobiDB-lite"/>
    </source>
</evidence>
<proteinExistence type="inferred from homology"/>
<dbReference type="Pfam" id="PF03372">
    <property type="entry name" value="Exo_endo_phos"/>
    <property type="match status" value="1"/>
</dbReference>
<feature type="region of interest" description="Disordered" evidence="3">
    <location>
        <begin position="350"/>
        <end position="393"/>
    </location>
</feature>
<dbReference type="PANTHER" id="PTHR12121">
    <property type="entry name" value="CARBON CATABOLITE REPRESSOR PROTEIN 4"/>
    <property type="match status" value="1"/>
</dbReference>
<evidence type="ECO:0000256" key="1">
    <source>
        <dbReference type="ARBA" id="ARBA00010774"/>
    </source>
</evidence>
<dbReference type="InterPro" id="IPR050410">
    <property type="entry name" value="CCR4/nocturin_mRNA_transcr"/>
</dbReference>
<feature type="domain" description="Endonuclease/exonuclease/phosphatase" evidence="4">
    <location>
        <begin position="127"/>
        <end position="307"/>
    </location>
</feature>
<dbReference type="GO" id="GO:0006139">
    <property type="term" value="P:nucleobase-containing compound metabolic process"/>
    <property type="evidence" value="ECO:0007669"/>
    <property type="project" value="UniProtKB-ARBA"/>
</dbReference>
<reference evidence="5 6" key="1">
    <citation type="journal article" date="2020" name="ISME J.">
        <title>Uncovering the hidden diversity of litter-decomposition mechanisms in mushroom-forming fungi.</title>
        <authorList>
            <person name="Floudas D."/>
            <person name="Bentzer J."/>
            <person name="Ahren D."/>
            <person name="Johansson T."/>
            <person name="Persson P."/>
            <person name="Tunlid A."/>
        </authorList>
    </citation>
    <scope>NUCLEOTIDE SEQUENCE [LARGE SCALE GENOMIC DNA]</scope>
    <source>
        <strain evidence="5 6">CBS 146.42</strain>
    </source>
</reference>
<sequence>MHKTISSVIVKDLLRRGQPLASLFRFDKRIPLWQVPTRANYSQATSILTSVGPALPSRMSSRKNYQPTPEEYAIAQAKKTERLRKKQERETNTGLHASYSIIQRPWLTVPSVQEASPESRLGVKVFTWNLLAQCLVRRELFPTSDCLKAGQREKMLQDELYLPGADILCLQEVDRLEKVLPMLDQAGYSHRYAAGRGKKHGCLIAFKRKILEQVHERLVYYDEQSIRDAKDERARCGHSFKTRNIGLILALRFRDDPSNGIIVATTHLFWHPKYTYERTRQAGILVREVLDLKKTQKAEDWPCFIAGGSHPSLASLLHPLTSPLRIDFNCPPNDAAYALLTGQTLNAEHKDRLSHSRVTHISVDPSVPKTQTTPSKGDEEGGEGDSEESDPDRVITNARNATDADGLLDDHELTALFSNGHRLFSAYDVGLSKMQDSNIALYGDRVSLQRTQPGFFEPSYSCYTHYWQSVLDYIFYVPPRSQSCDVTSLLAPHRMEDFGAGLPLKGICASDHVSLGAEFSWTRS</sequence>
<keyword evidence="2" id="KW-0378">Hydrolase</keyword>
<dbReference type="EMBL" id="JAACJO010000007">
    <property type="protein sequence ID" value="KAF5355645.1"/>
    <property type="molecule type" value="Genomic_DNA"/>
</dbReference>
<feature type="compositionally biased region" description="Acidic residues" evidence="3">
    <location>
        <begin position="380"/>
        <end position="390"/>
    </location>
</feature>
<evidence type="ECO:0000259" key="4">
    <source>
        <dbReference type="Pfam" id="PF03372"/>
    </source>
</evidence>
<dbReference type="SUPFAM" id="SSF56219">
    <property type="entry name" value="DNase I-like"/>
    <property type="match status" value="1"/>
</dbReference>
<dbReference type="InterPro" id="IPR005135">
    <property type="entry name" value="Endo/exonuclease/phosphatase"/>
</dbReference>
<evidence type="ECO:0000256" key="2">
    <source>
        <dbReference type="ARBA" id="ARBA00022801"/>
    </source>
</evidence>
<dbReference type="Proteomes" id="UP000559027">
    <property type="component" value="Unassembled WGS sequence"/>
</dbReference>